<dbReference type="RefSeq" id="WP_090175909.1">
    <property type="nucleotide sequence ID" value="NZ_LT629705.1"/>
</dbReference>
<accession>A0A1H0BAF0</accession>
<dbReference type="Gene3D" id="1.25.40.10">
    <property type="entry name" value="Tetratricopeptide repeat domain"/>
    <property type="match status" value="1"/>
</dbReference>
<name>A0A1H0BAF0_9PSED</name>
<feature type="coiled-coil region" evidence="1">
    <location>
        <begin position="361"/>
        <end position="388"/>
    </location>
</feature>
<reference evidence="2 3" key="1">
    <citation type="submission" date="2016-10" db="EMBL/GenBank/DDBJ databases">
        <authorList>
            <person name="de Groot N.N."/>
        </authorList>
    </citation>
    <scope>NUCLEOTIDE SEQUENCE [LARGE SCALE GENOMIC DNA]</scope>
    <source>
        <strain evidence="2 3">CECT 7543</strain>
    </source>
</reference>
<dbReference type="OrthoDB" id="5180013at2"/>
<dbReference type="InterPro" id="IPR046880">
    <property type="entry name" value="TPR-S"/>
</dbReference>
<dbReference type="Proteomes" id="UP000198827">
    <property type="component" value="Chromosome I"/>
</dbReference>
<sequence>MDCFVIRGFGKKKDSHGLEIDFDKVDAALITPALEKCELIGGTTVRVVDAGAVHKDMFEFILKADLVICDITVHNPNVFYELGARHALRKKHTVLIKGRPSADATPFDITGARYTSYELAEPGEALDDLIAAIKSSLARGRETDSPIFLMMPELPEADVNSVAAVPLTFIEEVEHAEARADRGWLRLLAEDVRGELFQREGLKLIGWAQWVLKDYQAAIATWETVRRFAEQDLDANLALANLYERLFRQTEDPVQLQSSNQAIMRVLQRGGISPAHKSEALALQGRNLKTLWRITFEKLPTVEQRRECAIDLKAKQAYEAYRAAHKVDLNNFFPALAALQMGHILLALSGHMRFRNLFSGEKQARRFIEDLKEELTALRQVVRLSIENALATKENKDRRWAQISSADLVFLEHVYDSPEADMSAVVDAYRHSVPEDGVSPKDSGRWKGRSAPRDNFFWDSARGQLMLFEQLDIGAAAARAVIEEFDGPFSPTHEVKDLSQKRRHLVVFSGHKVDPKEPPPTVPRFPCSAQDRARDLIEAALVKLKNEGDQIEVLVSAAPGADILALETCKTLNLATWICLPMQREAVAREVFKDHDDWRNRFFDLTNTHPRNQTFVLSNNGGLPQWLGARPMMTAWSRGNRWMLHQAQAWGADRITLLILWDHNKDDKSLDGTAGMLKLAQKAGGIYIELIDCRPLASS</sequence>
<evidence type="ECO:0000313" key="3">
    <source>
        <dbReference type="Proteomes" id="UP000198827"/>
    </source>
</evidence>
<evidence type="ECO:0000256" key="1">
    <source>
        <dbReference type="SAM" id="Coils"/>
    </source>
</evidence>
<keyword evidence="1" id="KW-0175">Coiled coil</keyword>
<protein>
    <recommendedName>
        <fullName evidence="4">DUF4071 domain-containing protein</fullName>
    </recommendedName>
</protein>
<dbReference type="EMBL" id="LT629705">
    <property type="protein sequence ID" value="SDN42664.1"/>
    <property type="molecule type" value="Genomic_DNA"/>
</dbReference>
<gene>
    <name evidence="2" type="ORF">SAMN04489798_0277</name>
</gene>
<dbReference type="InterPro" id="IPR011990">
    <property type="entry name" value="TPR-like_helical_dom_sf"/>
</dbReference>
<dbReference type="AlphaFoldDB" id="A0A1H0BAF0"/>
<dbReference type="Pfam" id="PF20308">
    <property type="entry name" value="TPR-S"/>
    <property type="match status" value="1"/>
</dbReference>
<proteinExistence type="predicted"/>
<organism evidence="2 3">
    <name type="scientific">Pseudomonas arsenicoxydans</name>
    <dbReference type="NCBI Taxonomy" id="702115"/>
    <lineage>
        <taxon>Bacteria</taxon>
        <taxon>Pseudomonadati</taxon>
        <taxon>Pseudomonadota</taxon>
        <taxon>Gammaproteobacteria</taxon>
        <taxon>Pseudomonadales</taxon>
        <taxon>Pseudomonadaceae</taxon>
        <taxon>Pseudomonas</taxon>
    </lineage>
</organism>
<evidence type="ECO:0008006" key="4">
    <source>
        <dbReference type="Google" id="ProtNLM"/>
    </source>
</evidence>
<evidence type="ECO:0000313" key="2">
    <source>
        <dbReference type="EMBL" id="SDN42664.1"/>
    </source>
</evidence>